<evidence type="ECO:0000256" key="1">
    <source>
        <dbReference type="ARBA" id="ARBA00022679"/>
    </source>
</evidence>
<dbReference type="EMBL" id="QRGR01000011">
    <property type="protein sequence ID" value="RDV15000.1"/>
    <property type="molecule type" value="Genomic_DNA"/>
</dbReference>
<gene>
    <name evidence="4" type="ORF">DXT99_12005</name>
</gene>
<proteinExistence type="predicted"/>
<dbReference type="AlphaFoldDB" id="A0A3D8LC76"/>
<evidence type="ECO:0000313" key="5">
    <source>
        <dbReference type="Proteomes" id="UP000256708"/>
    </source>
</evidence>
<dbReference type="PANTHER" id="PTHR43877:SF2">
    <property type="entry name" value="AMINOALKYLPHOSPHONATE N-ACETYLTRANSFERASE-RELATED"/>
    <property type="match status" value="1"/>
</dbReference>
<comment type="caution">
    <text evidence="4">The sequence shown here is derived from an EMBL/GenBank/DDBJ whole genome shotgun (WGS) entry which is preliminary data.</text>
</comment>
<organism evidence="4 5">
    <name type="scientific">Pontibacter diazotrophicus</name>
    <dbReference type="NCBI Taxonomy" id="1400979"/>
    <lineage>
        <taxon>Bacteria</taxon>
        <taxon>Pseudomonadati</taxon>
        <taxon>Bacteroidota</taxon>
        <taxon>Cytophagia</taxon>
        <taxon>Cytophagales</taxon>
        <taxon>Hymenobacteraceae</taxon>
        <taxon>Pontibacter</taxon>
    </lineage>
</organism>
<dbReference type="RefSeq" id="WP_115565792.1">
    <property type="nucleotide sequence ID" value="NZ_QRGR01000011.1"/>
</dbReference>
<dbReference type="CDD" id="cd04301">
    <property type="entry name" value="NAT_SF"/>
    <property type="match status" value="1"/>
</dbReference>
<evidence type="ECO:0000259" key="3">
    <source>
        <dbReference type="PROSITE" id="PS51186"/>
    </source>
</evidence>
<dbReference type="Gene3D" id="3.40.630.30">
    <property type="match status" value="1"/>
</dbReference>
<dbReference type="InterPro" id="IPR016181">
    <property type="entry name" value="Acyl_CoA_acyltransferase"/>
</dbReference>
<accession>A0A3D8LC76</accession>
<keyword evidence="1 4" id="KW-0808">Transferase</keyword>
<dbReference type="SUPFAM" id="SSF55729">
    <property type="entry name" value="Acyl-CoA N-acyltransferases (Nat)"/>
    <property type="match status" value="1"/>
</dbReference>
<dbReference type="Proteomes" id="UP000256708">
    <property type="component" value="Unassembled WGS sequence"/>
</dbReference>
<evidence type="ECO:0000256" key="2">
    <source>
        <dbReference type="ARBA" id="ARBA00023315"/>
    </source>
</evidence>
<protein>
    <submittedName>
        <fullName evidence="4">GNAT family N-acetyltransferase</fullName>
    </submittedName>
</protein>
<dbReference type="PANTHER" id="PTHR43877">
    <property type="entry name" value="AMINOALKYLPHOSPHONATE N-ACETYLTRANSFERASE-RELATED-RELATED"/>
    <property type="match status" value="1"/>
</dbReference>
<dbReference type="OrthoDB" id="9792929at2"/>
<reference evidence="5" key="1">
    <citation type="submission" date="2018-08" db="EMBL/GenBank/DDBJ databases">
        <authorList>
            <person name="Liu Z.-W."/>
            <person name="Du Z.-J."/>
        </authorList>
    </citation>
    <scope>NUCLEOTIDE SEQUENCE [LARGE SCALE GENOMIC DNA]</scope>
    <source>
        <strain evidence="5">H4X</strain>
    </source>
</reference>
<dbReference type="InterPro" id="IPR050832">
    <property type="entry name" value="Bact_Acetyltransf"/>
</dbReference>
<keyword evidence="2" id="KW-0012">Acyltransferase</keyword>
<keyword evidence="5" id="KW-1185">Reference proteome</keyword>
<dbReference type="PROSITE" id="PS51186">
    <property type="entry name" value="GNAT"/>
    <property type="match status" value="1"/>
</dbReference>
<name>A0A3D8LC76_9BACT</name>
<dbReference type="GO" id="GO:0016747">
    <property type="term" value="F:acyltransferase activity, transferring groups other than amino-acyl groups"/>
    <property type="evidence" value="ECO:0007669"/>
    <property type="project" value="InterPro"/>
</dbReference>
<dbReference type="Pfam" id="PF00583">
    <property type="entry name" value="Acetyltransf_1"/>
    <property type="match status" value="1"/>
</dbReference>
<dbReference type="InterPro" id="IPR000182">
    <property type="entry name" value="GNAT_dom"/>
</dbReference>
<sequence>MHVTIRKAASEDATAINNLAWQLGYTPTVEATAERIHAITADKTHCAFVAEASGEVIGWVQAFCAIRLESEPFVEIGGLVVDVNARGTGVGRKLVQQVMVWSAQQPVSKIRVRTNTTRLETHQFYQKFGFEENKEQKVYDLKL</sequence>
<evidence type="ECO:0000313" key="4">
    <source>
        <dbReference type="EMBL" id="RDV15000.1"/>
    </source>
</evidence>
<feature type="domain" description="N-acetyltransferase" evidence="3">
    <location>
        <begin position="3"/>
        <end position="143"/>
    </location>
</feature>